<dbReference type="Proteomes" id="UP000735302">
    <property type="component" value="Unassembled WGS sequence"/>
</dbReference>
<dbReference type="EMBL" id="BLXT01006036">
    <property type="protein sequence ID" value="GFO28395.1"/>
    <property type="molecule type" value="Genomic_DNA"/>
</dbReference>
<name>A0AAV4CAF6_9GAST</name>
<evidence type="ECO:0000313" key="2">
    <source>
        <dbReference type="Proteomes" id="UP000735302"/>
    </source>
</evidence>
<sequence length="102" mass="11733">MVPAEDTKGTDRAYRKILRNLKEDVKSRGIVRQQCYYLDNILCHVNMKTTDNNTICIHMNLFASQTPPTPPPFPKGSVKAYSKKFLIIYKVSQKVRTMLNAK</sequence>
<reference evidence="1 2" key="1">
    <citation type="journal article" date="2021" name="Elife">
        <title>Chloroplast acquisition without the gene transfer in kleptoplastic sea slugs, Plakobranchus ocellatus.</title>
        <authorList>
            <person name="Maeda T."/>
            <person name="Takahashi S."/>
            <person name="Yoshida T."/>
            <person name="Shimamura S."/>
            <person name="Takaki Y."/>
            <person name="Nagai Y."/>
            <person name="Toyoda A."/>
            <person name="Suzuki Y."/>
            <person name="Arimoto A."/>
            <person name="Ishii H."/>
            <person name="Satoh N."/>
            <person name="Nishiyama T."/>
            <person name="Hasebe M."/>
            <person name="Maruyama T."/>
            <person name="Minagawa J."/>
            <person name="Obokata J."/>
            <person name="Shigenobu S."/>
        </authorList>
    </citation>
    <scope>NUCLEOTIDE SEQUENCE [LARGE SCALE GENOMIC DNA]</scope>
</reference>
<protein>
    <submittedName>
        <fullName evidence="1">Uncharacterized protein</fullName>
    </submittedName>
</protein>
<comment type="caution">
    <text evidence="1">The sequence shown here is derived from an EMBL/GenBank/DDBJ whole genome shotgun (WGS) entry which is preliminary data.</text>
</comment>
<keyword evidence="2" id="KW-1185">Reference proteome</keyword>
<dbReference type="AlphaFoldDB" id="A0AAV4CAF6"/>
<gene>
    <name evidence="1" type="ORF">PoB_005490000</name>
</gene>
<evidence type="ECO:0000313" key="1">
    <source>
        <dbReference type="EMBL" id="GFO28395.1"/>
    </source>
</evidence>
<proteinExistence type="predicted"/>
<accession>A0AAV4CAF6</accession>
<organism evidence="1 2">
    <name type="scientific">Plakobranchus ocellatus</name>
    <dbReference type="NCBI Taxonomy" id="259542"/>
    <lineage>
        <taxon>Eukaryota</taxon>
        <taxon>Metazoa</taxon>
        <taxon>Spiralia</taxon>
        <taxon>Lophotrochozoa</taxon>
        <taxon>Mollusca</taxon>
        <taxon>Gastropoda</taxon>
        <taxon>Heterobranchia</taxon>
        <taxon>Euthyneura</taxon>
        <taxon>Panpulmonata</taxon>
        <taxon>Sacoglossa</taxon>
        <taxon>Placobranchoidea</taxon>
        <taxon>Plakobranchidae</taxon>
        <taxon>Plakobranchus</taxon>
    </lineage>
</organism>